<dbReference type="NCBIfam" id="NF004014">
    <property type="entry name" value="PRK05477.1-4"/>
    <property type="match status" value="1"/>
</dbReference>
<evidence type="ECO:0000256" key="6">
    <source>
        <dbReference type="ARBA" id="ARBA00022917"/>
    </source>
</evidence>
<proteinExistence type="inferred from homology"/>
<dbReference type="InterPro" id="IPR023168">
    <property type="entry name" value="GatB_Yqey_C_2"/>
</dbReference>
<dbReference type="PROSITE" id="PS01234">
    <property type="entry name" value="GATB"/>
    <property type="match status" value="1"/>
</dbReference>
<evidence type="ECO:0000256" key="5">
    <source>
        <dbReference type="ARBA" id="ARBA00022840"/>
    </source>
</evidence>
<dbReference type="InterPro" id="IPR003789">
    <property type="entry name" value="Asn/Gln_tRNA_amidoTrase-B-like"/>
</dbReference>
<dbReference type="KEGG" id="hhg:XM38_037710"/>
<evidence type="ECO:0000256" key="3">
    <source>
        <dbReference type="ARBA" id="ARBA00022598"/>
    </source>
</evidence>
<comment type="function">
    <text evidence="7 10">Allows the formation of correctly charged Asn-tRNA(Asn) or Gln-tRNA(Gln) through the transamidation of misacylated Asp-tRNA(Asn) or Glu-tRNA(Gln) in organisms which lack either or both of asparaginyl-tRNA or glutaminyl-tRNA synthetases. The reaction takes place in the presence of glutamine and ATP through an activated phospho-Asp-tRNA(Asn) or phospho-Glu-tRNA(Gln).</text>
</comment>
<dbReference type="SUPFAM" id="SSF89095">
    <property type="entry name" value="GatB/YqeY motif"/>
    <property type="match status" value="1"/>
</dbReference>
<feature type="domain" description="Asn/Gln amidotransferase" evidence="11">
    <location>
        <begin position="346"/>
        <end position="493"/>
    </location>
</feature>
<dbReference type="Pfam" id="PF02637">
    <property type="entry name" value="GatB_Yqey"/>
    <property type="match status" value="1"/>
</dbReference>
<dbReference type="InterPro" id="IPR004413">
    <property type="entry name" value="GatB"/>
</dbReference>
<dbReference type="FunFam" id="1.10.150.380:FF:000001">
    <property type="entry name" value="Aspartyl/glutamyl-tRNA(Asn/Gln) amidotransferase subunit B"/>
    <property type="match status" value="1"/>
</dbReference>
<dbReference type="InterPro" id="IPR042114">
    <property type="entry name" value="GatB_C_1"/>
</dbReference>
<dbReference type="SMART" id="SM00845">
    <property type="entry name" value="GatB_Yqey"/>
    <property type="match status" value="1"/>
</dbReference>
<dbReference type="InterPro" id="IPR017958">
    <property type="entry name" value="Gln-tRNA_amidoTrfase_suB_CS"/>
</dbReference>
<keyword evidence="6 10" id="KW-0648">Protein biosynthesis</keyword>
<dbReference type="Gene3D" id="1.10.10.410">
    <property type="match status" value="1"/>
</dbReference>
<dbReference type="RefSeq" id="WP_080806890.1">
    <property type="nucleotide sequence ID" value="NZ_CP021983.2"/>
</dbReference>
<evidence type="ECO:0000256" key="10">
    <source>
        <dbReference type="HAMAP-Rule" id="MF_00121"/>
    </source>
</evidence>
<dbReference type="EMBL" id="CP021983">
    <property type="protein sequence ID" value="ASC72812.1"/>
    <property type="molecule type" value="Genomic_DNA"/>
</dbReference>
<gene>
    <name evidence="10 12" type="primary">gatB</name>
    <name evidence="12" type="ORF">XM38_037710</name>
</gene>
<dbReference type="Proteomes" id="UP000191901">
    <property type="component" value="Chromosome"/>
</dbReference>
<evidence type="ECO:0000313" key="12">
    <source>
        <dbReference type="EMBL" id="ASC72812.1"/>
    </source>
</evidence>
<evidence type="ECO:0000259" key="11">
    <source>
        <dbReference type="SMART" id="SM00845"/>
    </source>
</evidence>
<dbReference type="GO" id="GO:0006412">
    <property type="term" value="P:translation"/>
    <property type="evidence" value="ECO:0007669"/>
    <property type="project" value="UniProtKB-UniRule"/>
</dbReference>
<keyword evidence="13" id="KW-1185">Reference proteome</keyword>
<comment type="similarity">
    <text evidence="1 10">Belongs to the GatB/GatE family. GatB subfamily.</text>
</comment>
<dbReference type="STRING" id="1641165.XM38_06585"/>
<dbReference type="Gene3D" id="1.10.150.380">
    <property type="entry name" value="GatB domain, N-terminal subdomain"/>
    <property type="match status" value="1"/>
</dbReference>
<sequence length="495" mass="54625">MTSAAPVKTQYEAIIGLETHCQLCTDTKIFSPSSNAFGAVPNTHVDPIVMGLPGVLPVLNGTVLEYAVKAGLALNCQIAPYSKFDRKQYFYPDLPKNYQISQYDLPIAEHGWLEIELIDKQSKEATRKRIGITRLHMEEDAGKLVHAGSDRLSGSAYSLVDYNRAGVPLIEIVSEPDLRSGQEAAEYAQELRRIMRYLGISDGNMQEGSLRCDVNVSVRPLGQEAFGTKVEIKNMNSFSAIQKAIDHEIERQVQALEAGEPIIQETRLWEEGSQRTISMRSKEGSSDYRYFPEPDLPPLEVSAEQLSTWQAELPELPAQKRRHYETAFGLSPYDARVLTDERAVAEYFEATVAAGANAKLAANWVTQDIAAYLNAEKLTIDQIALSPASLAEMIQLIEAGTISTKIAKEIVPELLQDGGSPQALVEERGLSQLSDPTELGAIIDQVLSDNPDKLEQYRAGKTKLQGFFVGQVMKQTEGRADPKLTNQLLGEKLKG</sequence>
<dbReference type="InterPro" id="IPR017959">
    <property type="entry name" value="Asn/Gln-tRNA_amidoTrfase_suB/E"/>
</dbReference>
<dbReference type="GO" id="GO:0050567">
    <property type="term" value="F:glutaminyl-tRNA synthase (glutamine-hydrolyzing) activity"/>
    <property type="evidence" value="ECO:0007669"/>
    <property type="project" value="UniProtKB-UniRule"/>
</dbReference>
<evidence type="ECO:0000256" key="2">
    <source>
        <dbReference type="ARBA" id="ARBA00011123"/>
    </source>
</evidence>
<dbReference type="NCBIfam" id="TIGR00133">
    <property type="entry name" value="gatB"/>
    <property type="match status" value="1"/>
</dbReference>
<evidence type="ECO:0000256" key="7">
    <source>
        <dbReference type="ARBA" id="ARBA00024799"/>
    </source>
</evidence>
<dbReference type="AlphaFoldDB" id="A0A1Z3HRD6"/>
<comment type="subunit">
    <text evidence="2 10">Heterotrimer of A, B and C subunits.</text>
</comment>
<evidence type="ECO:0000256" key="1">
    <source>
        <dbReference type="ARBA" id="ARBA00005306"/>
    </source>
</evidence>
<dbReference type="InterPro" id="IPR006075">
    <property type="entry name" value="Asn/Gln-tRNA_Trfase_suB/E_cat"/>
</dbReference>
<reference evidence="12 13" key="1">
    <citation type="journal article" date="2016" name="Biochim. Biophys. Acta">
        <title>Characterization of red-shifted phycobilisomes isolated from the chlorophyll f-containing cyanobacterium Halomicronema hongdechloris.</title>
        <authorList>
            <person name="Li Y."/>
            <person name="Lin Y."/>
            <person name="Garvey C.J."/>
            <person name="Birch D."/>
            <person name="Corkery R.W."/>
            <person name="Loughlin P.C."/>
            <person name="Scheer H."/>
            <person name="Willows R.D."/>
            <person name="Chen M."/>
        </authorList>
    </citation>
    <scope>NUCLEOTIDE SEQUENCE [LARGE SCALE GENOMIC DNA]</scope>
    <source>
        <strain evidence="12 13">C2206</strain>
    </source>
</reference>
<dbReference type="NCBIfam" id="NF004012">
    <property type="entry name" value="PRK05477.1-2"/>
    <property type="match status" value="1"/>
</dbReference>
<dbReference type="InterPro" id="IPR014746">
    <property type="entry name" value="Gln_synth/guanido_kin_cat_dom"/>
</dbReference>
<dbReference type="HAMAP" id="MF_00121">
    <property type="entry name" value="GatB"/>
    <property type="match status" value="1"/>
</dbReference>
<dbReference type="PANTHER" id="PTHR11659">
    <property type="entry name" value="GLUTAMYL-TRNA GLN AMIDOTRANSFERASE SUBUNIT B MITOCHONDRIAL AND PROKARYOTIC PET112-RELATED"/>
    <property type="match status" value="1"/>
</dbReference>
<dbReference type="FunFam" id="1.10.10.410:FF:000001">
    <property type="entry name" value="Aspartyl/glutamyl-tRNA(Asn/Gln) amidotransferase subunit B"/>
    <property type="match status" value="1"/>
</dbReference>
<dbReference type="GO" id="GO:0016740">
    <property type="term" value="F:transferase activity"/>
    <property type="evidence" value="ECO:0007669"/>
    <property type="project" value="UniProtKB-KW"/>
</dbReference>
<evidence type="ECO:0000256" key="9">
    <source>
        <dbReference type="ARBA" id="ARBA00047913"/>
    </source>
</evidence>
<comment type="catalytic activity">
    <reaction evidence="9 10">
        <text>L-glutamyl-tRNA(Gln) + L-glutamine + ATP + H2O = L-glutaminyl-tRNA(Gln) + L-glutamate + ADP + phosphate + H(+)</text>
        <dbReference type="Rhea" id="RHEA:17521"/>
        <dbReference type="Rhea" id="RHEA-COMP:9681"/>
        <dbReference type="Rhea" id="RHEA-COMP:9684"/>
        <dbReference type="ChEBI" id="CHEBI:15377"/>
        <dbReference type="ChEBI" id="CHEBI:15378"/>
        <dbReference type="ChEBI" id="CHEBI:29985"/>
        <dbReference type="ChEBI" id="CHEBI:30616"/>
        <dbReference type="ChEBI" id="CHEBI:43474"/>
        <dbReference type="ChEBI" id="CHEBI:58359"/>
        <dbReference type="ChEBI" id="CHEBI:78520"/>
        <dbReference type="ChEBI" id="CHEBI:78521"/>
        <dbReference type="ChEBI" id="CHEBI:456216"/>
    </reaction>
</comment>
<accession>A0A1Z3HRD6</accession>
<protein>
    <recommendedName>
        <fullName evidence="10">Aspartyl/glutamyl-tRNA(Asn/Gln) amidotransferase subunit B</fullName>
        <shortName evidence="10">Asp/Glu-ADT subunit B</shortName>
        <ecNumber evidence="10">6.3.5.-</ecNumber>
    </recommendedName>
</protein>
<dbReference type="OrthoDB" id="9804078at2"/>
<organism evidence="12 13">
    <name type="scientific">Halomicronema hongdechloris C2206</name>
    <dbReference type="NCBI Taxonomy" id="1641165"/>
    <lineage>
        <taxon>Bacteria</taxon>
        <taxon>Bacillati</taxon>
        <taxon>Cyanobacteriota</taxon>
        <taxon>Cyanophyceae</taxon>
        <taxon>Nodosilineales</taxon>
        <taxon>Nodosilineaceae</taxon>
        <taxon>Halomicronema</taxon>
    </lineage>
</organism>
<dbReference type="PANTHER" id="PTHR11659:SF0">
    <property type="entry name" value="GLUTAMYL-TRNA(GLN) AMIDOTRANSFERASE SUBUNIT B, MITOCHONDRIAL"/>
    <property type="match status" value="1"/>
</dbReference>
<evidence type="ECO:0000256" key="4">
    <source>
        <dbReference type="ARBA" id="ARBA00022741"/>
    </source>
</evidence>
<dbReference type="GO" id="GO:0050566">
    <property type="term" value="F:asparaginyl-tRNA synthase (glutamine-hydrolyzing) activity"/>
    <property type="evidence" value="ECO:0007669"/>
    <property type="project" value="RHEA"/>
</dbReference>
<keyword evidence="5 10" id="KW-0067">ATP-binding</keyword>
<name>A0A1Z3HRD6_9CYAN</name>
<dbReference type="Pfam" id="PF02934">
    <property type="entry name" value="GatB_N"/>
    <property type="match status" value="1"/>
</dbReference>
<comment type="catalytic activity">
    <reaction evidence="8 10">
        <text>L-aspartyl-tRNA(Asn) + L-glutamine + ATP + H2O = L-asparaginyl-tRNA(Asn) + L-glutamate + ADP + phosphate + 2 H(+)</text>
        <dbReference type="Rhea" id="RHEA:14513"/>
        <dbReference type="Rhea" id="RHEA-COMP:9674"/>
        <dbReference type="Rhea" id="RHEA-COMP:9677"/>
        <dbReference type="ChEBI" id="CHEBI:15377"/>
        <dbReference type="ChEBI" id="CHEBI:15378"/>
        <dbReference type="ChEBI" id="CHEBI:29985"/>
        <dbReference type="ChEBI" id="CHEBI:30616"/>
        <dbReference type="ChEBI" id="CHEBI:43474"/>
        <dbReference type="ChEBI" id="CHEBI:58359"/>
        <dbReference type="ChEBI" id="CHEBI:78515"/>
        <dbReference type="ChEBI" id="CHEBI:78516"/>
        <dbReference type="ChEBI" id="CHEBI:456216"/>
    </reaction>
</comment>
<evidence type="ECO:0000313" key="13">
    <source>
        <dbReference type="Proteomes" id="UP000191901"/>
    </source>
</evidence>
<dbReference type="SUPFAM" id="SSF55931">
    <property type="entry name" value="Glutamine synthetase/guanido kinase"/>
    <property type="match status" value="1"/>
</dbReference>
<dbReference type="EC" id="6.3.5.-" evidence="10"/>
<keyword evidence="4 10" id="KW-0547">Nucleotide-binding</keyword>
<dbReference type="InterPro" id="IPR018027">
    <property type="entry name" value="Asn/Gln_amidotransferase"/>
</dbReference>
<dbReference type="GO" id="GO:0070681">
    <property type="term" value="P:glutaminyl-tRNAGln biosynthesis via transamidation"/>
    <property type="evidence" value="ECO:0007669"/>
    <property type="project" value="TreeGrafter"/>
</dbReference>
<dbReference type="GO" id="GO:0005524">
    <property type="term" value="F:ATP binding"/>
    <property type="evidence" value="ECO:0007669"/>
    <property type="project" value="UniProtKB-KW"/>
</dbReference>
<keyword evidence="3 10" id="KW-0436">Ligase</keyword>
<evidence type="ECO:0000256" key="8">
    <source>
        <dbReference type="ARBA" id="ARBA00047380"/>
    </source>
</evidence>